<sequence>MSEERDIKPDINDERAGPSQYDPATPVKPKGAKLMLIVSSPDGQHIKIGIKPTSTFAKMFEAASVRSSLIIHSRFAKQNYRRAMIRFLYDGQRVRAEQTPEQVRSSGMA</sequence>
<evidence type="ECO:0000313" key="1">
    <source>
        <dbReference type="EMBL" id="CAG8706267.1"/>
    </source>
</evidence>
<name>A0ACA9PEV5_9GLOM</name>
<proteinExistence type="predicted"/>
<accession>A0ACA9PEV5</accession>
<keyword evidence="2" id="KW-1185">Reference proteome</keyword>
<protein>
    <submittedName>
        <fullName evidence="1">4627_t:CDS:1</fullName>
    </submittedName>
</protein>
<gene>
    <name evidence="1" type="ORF">ACOLOM_LOCUS10465</name>
</gene>
<dbReference type="Proteomes" id="UP000789525">
    <property type="component" value="Unassembled WGS sequence"/>
</dbReference>
<organism evidence="1 2">
    <name type="scientific">Acaulospora colombiana</name>
    <dbReference type="NCBI Taxonomy" id="27376"/>
    <lineage>
        <taxon>Eukaryota</taxon>
        <taxon>Fungi</taxon>
        <taxon>Fungi incertae sedis</taxon>
        <taxon>Mucoromycota</taxon>
        <taxon>Glomeromycotina</taxon>
        <taxon>Glomeromycetes</taxon>
        <taxon>Diversisporales</taxon>
        <taxon>Acaulosporaceae</taxon>
        <taxon>Acaulospora</taxon>
    </lineage>
</organism>
<dbReference type="EMBL" id="CAJVPT010033889">
    <property type="protein sequence ID" value="CAG8706267.1"/>
    <property type="molecule type" value="Genomic_DNA"/>
</dbReference>
<reference evidence="1" key="1">
    <citation type="submission" date="2021-06" db="EMBL/GenBank/DDBJ databases">
        <authorList>
            <person name="Kallberg Y."/>
            <person name="Tangrot J."/>
            <person name="Rosling A."/>
        </authorList>
    </citation>
    <scope>NUCLEOTIDE SEQUENCE</scope>
    <source>
        <strain evidence="1">CL356</strain>
    </source>
</reference>
<evidence type="ECO:0000313" key="2">
    <source>
        <dbReference type="Proteomes" id="UP000789525"/>
    </source>
</evidence>
<comment type="caution">
    <text evidence="1">The sequence shown here is derived from an EMBL/GenBank/DDBJ whole genome shotgun (WGS) entry which is preliminary data.</text>
</comment>